<protein>
    <submittedName>
        <fullName evidence="2">Uncharacterized protein</fullName>
    </submittedName>
</protein>
<gene>
    <name evidence="2" type="ORF">N0V83_009176</name>
</gene>
<name>A0A9W8Y0F4_9PLEO</name>
<feature type="compositionally biased region" description="Basic and acidic residues" evidence="1">
    <location>
        <begin position="114"/>
        <end position="125"/>
    </location>
</feature>
<proteinExistence type="predicted"/>
<evidence type="ECO:0000313" key="3">
    <source>
        <dbReference type="Proteomes" id="UP001140560"/>
    </source>
</evidence>
<feature type="compositionally biased region" description="Polar residues" evidence="1">
    <location>
        <begin position="442"/>
        <end position="462"/>
    </location>
</feature>
<evidence type="ECO:0000256" key="1">
    <source>
        <dbReference type="SAM" id="MobiDB-lite"/>
    </source>
</evidence>
<dbReference type="AlphaFoldDB" id="A0A9W8Y0F4"/>
<dbReference type="Proteomes" id="UP001140560">
    <property type="component" value="Unassembled WGS sequence"/>
</dbReference>
<feature type="region of interest" description="Disordered" evidence="1">
    <location>
        <begin position="393"/>
        <end position="517"/>
    </location>
</feature>
<feature type="region of interest" description="Disordered" evidence="1">
    <location>
        <begin position="1"/>
        <end position="43"/>
    </location>
</feature>
<comment type="caution">
    <text evidence="2">The sequence shown here is derived from an EMBL/GenBank/DDBJ whole genome shotgun (WGS) entry which is preliminary data.</text>
</comment>
<organism evidence="2 3">
    <name type="scientific">Neocucurbitaria cava</name>
    <dbReference type="NCBI Taxonomy" id="798079"/>
    <lineage>
        <taxon>Eukaryota</taxon>
        <taxon>Fungi</taxon>
        <taxon>Dikarya</taxon>
        <taxon>Ascomycota</taxon>
        <taxon>Pezizomycotina</taxon>
        <taxon>Dothideomycetes</taxon>
        <taxon>Pleosporomycetidae</taxon>
        <taxon>Pleosporales</taxon>
        <taxon>Pleosporineae</taxon>
        <taxon>Cucurbitariaceae</taxon>
        <taxon>Neocucurbitaria</taxon>
    </lineage>
</organism>
<dbReference type="EMBL" id="JAPEUY010000017">
    <property type="protein sequence ID" value="KAJ4364580.1"/>
    <property type="molecule type" value="Genomic_DNA"/>
</dbReference>
<feature type="region of interest" description="Disordered" evidence="1">
    <location>
        <begin position="100"/>
        <end position="149"/>
    </location>
</feature>
<dbReference type="OrthoDB" id="3801597at2759"/>
<reference evidence="2" key="1">
    <citation type="submission" date="2022-10" db="EMBL/GenBank/DDBJ databases">
        <title>Tapping the CABI collections for fungal endophytes: first genome assemblies for Collariella, Neodidymelliopsis, Ascochyta clinopodiicola, Didymella pomorum, Didymosphaeria variabile, Neocosmospora piperis and Neocucurbitaria cava.</title>
        <authorList>
            <person name="Hill R."/>
        </authorList>
    </citation>
    <scope>NUCLEOTIDE SEQUENCE</scope>
    <source>
        <strain evidence="2">IMI 356814</strain>
    </source>
</reference>
<feature type="compositionally biased region" description="Polar residues" evidence="1">
    <location>
        <begin position="423"/>
        <end position="433"/>
    </location>
</feature>
<evidence type="ECO:0000313" key="2">
    <source>
        <dbReference type="EMBL" id="KAJ4364580.1"/>
    </source>
</evidence>
<accession>A0A9W8Y0F4</accession>
<keyword evidence="3" id="KW-1185">Reference proteome</keyword>
<sequence>MSYNLRPERKRKRPARYSSETSEEPEELAASTDHDVAARSGTHKLLNHRYSGVVAPETQAFSPLTSRPPTLLEQAVHGAQATRRKEMEIENPVVVKGYRKMPNVKYVRKSSQRPRNDSHQDHDHNLPSTPSVRRPTGHHTISKAAKAQQPRWSIFRTAKPSAFPSLYTERPLPGDNSCDGMHHGVRALMEAMEKSDKDGIRAYKDEVDSLYNNKAFPVQMKEAERQWYAEFTRRSNPNNPNPQITFTSLWPSLRQTIIEQIRDDFQPGTYYDSYHPVRCLLGLSQPAFKKIFDENSKVWLIEEDVPMYLREFKRLHPDDIIDPDMPPEREVVKAIRFLGQEHLPGSLLGEWQFPFPSIEGCEWKVPDLPLDLSSPSGAVSESTKEHRALIMAATESQGYARQEAAHRPAVRGRGRPPFEGSTGKLSQTLSSVRFPTDDQVHKPQTNTSNSRSGASYPYTSLKTPPRSRENGAPPKSRPVHVKEGGKTTQQCGEQSIPIHVPDKAPQRHTQTPPRSFPYATFNLRTTAIDQLQQRNRNHPGLQRDAPTVTRLRGSLGAIDEYDYDYAYDEALTVDMRNTFEGMGLVESAAEYVQVLKLNELWRRE</sequence>